<dbReference type="HOGENOM" id="CLU_2527461_0_0_1"/>
<evidence type="ECO:0000313" key="5">
    <source>
        <dbReference type="Proteomes" id="UP001345691"/>
    </source>
</evidence>
<dbReference type="OrthoDB" id="4156248at2759"/>
<feature type="compositionally biased region" description="Low complexity" evidence="1">
    <location>
        <begin position="43"/>
        <end position="56"/>
    </location>
</feature>
<dbReference type="EMBL" id="KN846952">
    <property type="protein sequence ID" value="KIV81656.1"/>
    <property type="molecule type" value="Genomic_DNA"/>
</dbReference>
<accession>A0A0D1X2A3</accession>
<dbReference type="AlphaFoldDB" id="A0A0D1X2A3"/>
<sequence length="91" mass="9522">MSSPTNNFLSLIPTAHRVAMISGLGSTVDAESIIPALQKTARSSSNSSTESNSVEEPTLPKSPSLGKSPVVLPIEDVKVQDKSGQFLKLGN</sequence>
<dbReference type="EMBL" id="JAVRRF010000047">
    <property type="protein sequence ID" value="KAK5049190.1"/>
    <property type="molecule type" value="Genomic_DNA"/>
</dbReference>
<evidence type="ECO:0000313" key="4">
    <source>
        <dbReference type="Proteomes" id="UP000053599"/>
    </source>
</evidence>
<protein>
    <submittedName>
        <fullName evidence="3">Uncharacterized protein</fullName>
    </submittedName>
</protein>
<dbReference type="Proteomes" id="UP000053599">
    <property type="component" value="Unassembled WGS sequence"/>
</dbReference>
<reference evidence="2 5" key="2">
    <citation type="submission" date="2023-08" db="EMBL/GenBank/DDBJ databases">
        <title>Black Yeasts Isolated from many extreme environments.</title>
        <authorList>
            <person name="Coleine C."/>
            <person name="Stajich J.E."/>
            <person name="Selbmann L."/>
        </authorList>
    </citation>
    <scope>NUCLEOTIDE SEQUENCE [LARGE SCALE GENOMIC DNA]</scope>
    <source>
        <strain evidence="2 5">CCFEE 6328</strain>
    </source>
</reference>
<feature type="region of interest" description="Disordered" evidence="1">
    <location>
        <begin position="38"/>
        <end position="68"/>
    </location>
</feature>
<name>A0A0D1X2A3_9EURO</name>
<gene>
    <name evidence="2" type="ORF">LTR69_011154</name>
    <name evidence="3" type="ORF">PV11_03825</name>
</gene>
<organism evidence="3 4">
    <name type="scientific">Exophiala sideris</name>
    <dbReference type="NCBI Taxonomy" id="1016849"/>
    <lineage>
        <taxon>Eukaryota</taxon>
        <taxon>Fungi</taxon>
        <taxon>Dikarya</taxon>
        <taxon>Ascomycota</taxon>
        <taxon>Pezizomycotina</taxon>
        <taxon>Eurotiomycetes</taxon>
        <taxon>Chaetothyriomycetidae</taxon>
        <taxon>Chaetothyriales</taxon>
        <taxon>Herpotrichiellaceae</taxon>
        <taxon>Exophiala</taxon>
    </lineage>
</organism>
<reference evidence="3 4" key="1">
    <citation type="submission" date="2015-01" db="EMBL/GenBank/DDBJ databases">
        <title>The Genome Sequence of Exophiala sideris CBS121828.</title>
        <authorList>
            <consortium name="The Broad Institute Genomics Platform"/>
            <person name="Cuomo C."/>
            <person name="de Hoog S."/>
            <person name="Gorbushina A."/>
            <person name="Stielow B."/>
            <person name="Teixiera M."/>
            <person name="Abouelleil A."/>
            <person name="Chapman S.B."/>
            <person name="Priest M."/>
            <person name="Young S.K."/>
            <person name="Wortman J."/>
            <person name="Nusbaum C."/>
            <person name="Birren B."/>
        </authorList>
    </citation>
    <scope>NUCLEOTIDE SEQUENCE [LARGE SCALE GENOMIC DNA]</scope>
    <source>
        <strain evidence="3 4">CBS 121828</strain>
    </source>
</reference>
<dbReference type="Proteomes" id="UP001345691">
    <property type="component" value="Unassembled WGS sequence"/>
</dbReference>
<evidence type="ECO:0000313" key="3">
    <source>
        <dbReference type="EMBL" id="KIV81656.1"/>
    </source>
</evidence>
<evidence type="ECO:0000313" key="2">
    <source>
        <dbReference type="EMBL" id="KAK5049190.1"/>
    </source>
</evidence>
<proteinExistence type="predicted"/>
<keyword evidence="5" id="KW-1185">Reference proteome</keyword>
<evidence type="ECO:0000256" key="1">
    <source>
        <dbReference type="SAM" id="MobiDB-lite"/>
    </source>
</evidence>